<protein>
    <submittedName>
        <fullName evidence="2">Uncharacterized protein</fullName>
    </submittedName>
</protein>
<dbReference type="RefSeq" id="WP_070015255.1">
    <property type="nucleotide sequence ID" value="NZ_LJGW01000086.1"/>
</dbReference>
<evidence type="ECO:0000313" key="3">
    <source>
        <dbReference type="Proteomes" id="UP000176005"/>
    </source>
</evidence>
<name>A0A1E7LAV9_9ACTN</name>
<feature type="region of interest" description="Disordered" evidence="1">
    <location>
        <begin position="81"/>
        <end position="101"/>
    </location>
</feature>
<proteinExistence type="predicted"/>
<dbReference type="Proteomes" id="UP000176005">
    <property type="component" value="Unassembled WGS sequence"/>
</dbReference>
<reference evidence="2 3" key="1">
    <citation type="journal article" date="2016" name="Front. Microbiol.">
        <title>Comparative Genomics Analysis of Streptomyces Species Reveals Their Adaptation to the Marine Environment and Their Diversity at the Genomic Level.</title>
        <authorList>
            <person name="Tian X."/>
            <person name="Zhang Z."/>
            <person name="Yang T."/>
            <person name="Chen M."/>
            <person name="Li J."/>
            <person name="Chen F."/>
            <person name="Yang J."/>
            <person name="Li W."/>
            <person name="Zhang B."/>
            <person name="Zhang Z."/>
            <person name="Wu J."/>
            <person name="Zhang C."/>
            <person name="Long L."/>
            <person name="Xiao J."/>
        </authorList>
    </citation>
    <scope>NUCLEOTIDE SEQUENCE [LARGE SCALE GENOMIC DNA]</scope>
    <source>
        <strain evidence="2 3">SCSIO 10429</strain>
    </source>
</reference>
<organism evidence="2 3">
    <name type="scientific">Streptomyces nanshensis</name>
    <dbReference type="NCBI Taxonomy" id="518642"/>
    <lineage>
        <taxon>Bacteria</taxon>
        <taxon>Bacillati</taxon>
        <taxon>Actinomycetota</taxon>
        <taxon>Actinomycetes</taxon>
        <taxon>Kitasatosporales</taxon>
        <taxon>Streptomycetaceae</taxon>
        <taxon>Streptomyces</taxon>
    </lineage>
</organism>
<sequence>MSEQSNEHGARREVVAHIYDDGTSNDECNGDCPACLEREQQYVEGIREEVTLADPDDETQIYAAASRAMYLAEQEVIKALKQVGPPKRSPSGPPAPPSSAT</sequence>
<feature type="compositionally biased region" description="Pro residues" evidence="1">
    <location>
        <begin position="87"/>
        <end position="101"/>
    </location>
</feature>
<accession>A0A1E7LAV9</accession>
<comment type="caution">
    <text evidence="2">The sequence shown here is derived from an EMBL/GenBank/DDBJ whole genome shotgun (WGS) entry which is preliminary data.</text>
</comment>
<keyword evidence="3" id="KW-1185">Reference proteome</keyword>
<dbReference type="AlphaFoldDB" id="A0A1E7LAV9"/>
<evidence type="ECO:0000256" key="1">
    <source>
        <dbReference type="SAM" id="MobiDB-lite"/>
    </source>
</evidence>
<gene>
    <name evidence="2" type="ORF">AN218_04210</name>
</gene>
<dbReference type="EMBL" id="LJGW01000086">
    <property type="protein sequence ID" value="OEV13290.1"/>
    <property type="molecule type" value="Genomic_DNA"/>
</dbReference>
<evidence type="ECO:0000313" key="2">
    <source>
        <dbReference type="EMBL" id="OEV13290.1"/>
    </source>
</evidence>